<name>A0A2V5KBR0_9BACL</name>
<dbReference type="Proteomes" id="UP000247476">
    <property type="component" value="Unassembled WGS sequence"/>
</dbReference>
<dbReference type="Pfam" id="PF14169">
    <property type="entry name" value="YdjO"/>
    <property type="match status" value="1"/>
</dbReference>
<dbReference type="InterPro" id="IPR025916">
    <property type="entry name" value="YdjO"/>
</dbReference>
<dbReference type="OrthoDB" id="1955171at2"/>
<dbReference type="EMBL" id="QJVJ01000013">
    <property type="protein sequence ID" value="PYI51330.1"/>
    <property type="molecule type" value="Genomic_DNA"/>
</dbReference>
<reference evidence="1 2" key="1">
    <citation type="submission" date="2018-05" db="EMBL/GenBank/DDBJ databases">
        <title>Paenibacillus flagellatus sp. nov., isolated from selenium mineral soil.</title>
        <authorList>
            <person name="Dai X."/>
        </authorList>
    </citation>
    <scope>NUCLEOTIDE SEQUENCE [LARGE SCALE GENOMIC DNA]</scope>
    <source>
        <strain evidence="1 2">DXL2</strain>
    </source>
</reference>
<keyword evidence="2" id="KW-1185">Reference proteome</keyword>
<protein>
    <recommendedName>
        <fullName evidence="3">Cold-shock protein</fullName>
    </recommendedName>
</protein>
<accession>A0A2V5KBR0</accession>
<evidence type="ECO:0000313" key="2">
    <source>
        <dbReference type="Proteomes" id="UP000247476"/>
    </source>
</evidence>
<sequence length="78" mass="9135">MYYSRKRLEDIPQEVTAIWSCIREGCNGWIRDNFAFAEVPTCHLCQSPMKKSMSELPVLVNTREDQKFLKKGIPIEKE</sequence>
<organism evidence="1 2">
    <name type="scientific">Paenibacillus flagellatus</name>
    <dbReference type="NCBI Taxonomy" id="2211139"/>
    <lineage>
        <taxon>Bacteria</taxon>
        <taxon>Bacillati</taxon>
        <taxon>Bacillota</taxon>
        <taxon>Bacilli</taxon>
        <taxon>Bacillales</taxon>
        <taxon>Paenibacillaceae</taxon>
        <taxon>Paenibacillus</taxon>
    </lineage>
</organism>
<proteinExistence type="predicted"/>
<dbReference type="RefSeq" id="WP_110842842.1">
    <property type="nucleotide sequence ID" value="NZ_QJVJ01000013.1"/>
</dbReference>
<gene>
    <name evidence="1" type="ORF">DLM86_25220</name>
</gene>
<dbReference type="AlphaFoldDB" id="A0A2V5KBR0"/>
<evidence type="ECO:0008006" key="3">
    <source>
        <dbReference type="Google" id="ProtNLM"/>
    </source>
</evidence>
<comment type="caution">
    <text evidence="1">The sequence shown here is derived from an EMBL/GenBank/DDBJ whole genome shotgun (WGS) entry which is preliminary data.</text>
</comment>
<evidence type="ECO:0000313" key="1">
    <source>
        <dbReference type="EMBL" id="PYI51330.1"/>
    </source>
</evidence>